<feature type="domain" description="HTH cro/C1-type" evidence="1">
    <location>
        <begin position="8"/>
        <end position="63"/>
    </location>
</feature>
<accession>A0A1H4KBW8</accession>
<dbReference type="InterPro" id="IPR001387">
    <property type="entry name" value="Cro/C1-type_HTH"/>
</dbReference>
<dbReference type="AlphaFoldDB" id="A0A1H4KBW8"/>
<name>A0A1H4KBW8_9MICO</name>
<dbReference type="InterPro" id="IPR010982">
    <property type="entry name" value="Lambda_DNA-bd_dom_sf"/>
</dbReference>
<dbReference type="SMART" id="SM00530">
    <property type="entry name" value="HTH_XRE"/>
    <property type="match status" value="1"/>
</dbReference>
<evidence type="ECO:0000313" key="3">
    <source>
        <dbReference type="Proteomes" id="UP000199183"/>
    </source>
</evidence>
<protein>
    <submittedName>
        <fullName evidence="2">Helix-turn-helix domain-containing protein</fullName>
    </submittedName>
</protein>
<dbReference type="PROSITE" id="PS50943">
    <property type="entry name" value="HTH_CROC1"/>
    <property type="match status" value="1"/>
</dbReference>
<organism evidence="2 3">
    <name type="scientific">Paramicrobacterium humi</name>
    <dbReference type="NCBI Taxonomy" id="640635"/>
    <lineage>
        <taxon>Bacteria</taxon>
        <taxon>Bacillati</taxon>
        <taxon>Actinomycetota</taxon>
        <taxon>Actinomycetes</taxon>
        <taxon>Micrococcales</taxon>
        <taxon>Microbacteriaceae</taxon>
        <taxon>Paramicrobacterium</taxon>
    </lineage>
</organism>
<keyword evidence="3" id="KW-1185">Reference proteome</keyword>
<dbReference type="CDD" id="cd00093">
    <property type="entry name" value="HTH_XRE"/>
    <property type="match status" value="1"/>
</dbReference>
<dbReference type="STRING" id="640635.SAMN04489806_1103"/>
<dbReference type="Pfam" id="PF13560">
    <property type="entry name" value="HTH_31"/>
    <property type="match status" value="1"/>
</dbReference>
<dbReference type="GO" id="GO:0003677">
    <property type="term" value="F:DNA binding"/>
    <property type="evidence" value="ECO:0007669"/>
    <property type="project" value="InterPro"/>
</dbReference>
<evidence type="ECO:0000313" key="2">
    <source>
        <dbReference type="EMBL" id="SEB55927.1"/>
    </source>
</evidence>
<dbReference type="SUPFAM" id="SSF47413">
    <property type="entry name" value="lambda repressor-like DNA-binding domains"/>
    <property type="match status" value="1"/>
</dbReference>
<proteinExistence type="predicted"/>
<reference evidence="2 3" key="1">
    <citation type="submission" date="2016-10" db="EMBL/GenBank/DDBJ databases">
        <authorList>
            <person name="de Groot N.N."/>
        </authorList>
    </citation>
    <scope>NUCLEOTIDE SEQUENCE [LARGE SCALE GENOMIC DNA]</scope>
    <source>
        <strain evidence="2 3">DSM 21799</strain>
    </source>
</reference>
<sequence length="229" mass="24921">MDSAAELVRTARRYRRLTQKELARISGVSAATLSRIESGQVDPAYGTVVKLLRTLGFKPGPDLLEQSTDDQILAAILVDPSLNERFDVYRVAAQVSPVAARVGARAVTADLGEMAELLESSGTTYAFSALEGFYGGWSERGPQSFWPVVYIDAGFEQPWHTQPMQGARGTVYTLPLTENASRFVERVNTLSVMSPDWSIIDTIASPDRQSDVGLDLLEAIGNAEKRPAA</sequence>
<gene>
    <name evidence="2" type="ORF">SAMN04489806_1103</name>
</gene>
<dbReference type="EMBL" id="FNRY01000001">
    <property type="protein sequence ID" value="SEB55927.1"/>
    <property type="molecule type" value="Genomic_DNA"/>
</dbReference>
<dbReference type="Proteomes" id="UP000199183">
    <property type="component" value="Unassembled WGS sequence"/>
</dbReference>
<evidence type="ECO:0000259" key="1">
    <source>
        <dbReference type="PROSITE" id="PS50943"/>
    </source>
</evidence>
<dbReference type="Gene3D" id="1.10.260.40">
    <property type="entry name" value="lambda repressor-like DNA-binding domains"/>
    <property type="match status" value="1"/>
</dbReference>